<evidence type="ECO:0000313" key="3">
    <source>
        <dbReference type="Proteomes" id="UP000601223"/>
    </source>
</evidence>
<dbReference type="SUPFAM" id="SSF55729">
    <property type="entry name" value="Acyl-CoA N-acyltransferases (Nat)"/>
    <property type="match status" value="1"/>
</dbReference>
<reference evidence="2 3" key="1">
    <citation type="submission" date="2021-01" db="EMBL/GenBank/DDBJ databases">
        <title>Whole genome shotgun sequence of Catellatospora bangladeshensis NBRC 107357.</title>
        <authorList>
            <person name="Komaki H."/>
            <person name="Tamura T."/>
        </authorList>
    </citation>
    <scope>NUCLEOTIDE SEQUENCE [LARGE SCALE GENOMIC DNA]</scope>
    <source>
        <strain evidence="2 3">NBRC 107357</strain>
    </source>
</reference>
<keyword evidence="3" id="KW-1185">Reference proteome</keyword>
<dbReference type="InterPro" id="IPR016181">
    <property type="entry name" value="Acyl_CoA_acyltransferase"/>
</dbReference>
<comment type="caution">
    <text evidence="2">The sequence shown here is derived from an EMBL/GenBank/DDBJ whole genome shotgun (WGS) entry which is preliminary data.</text>
</comment>
<accession>A0A8J3NLM4</accession>
<dbReference type="GO" id="GO:0016747">
    <property type="term" value="F:acyltransferase activity, transferring groups other than amino-acyl groups"/>
    <property type="evidence" value="ECO:0007669"/>
    <property type="project" value="InterPro"/>
</dbReference>
<dbReference type="AlphaFoldDB" id="A0A8J3NLM4"/>
<gene>
    <name evidence="2" type="ORF">Cba03nite_54650</name>
</gene>
<dbReference type="CDD" id="cd04301">
    <property type="entry name" value="NAT_SF"/>
    <property type="match status" value="1"/>
</dbReference>
<name>A0A8J3NLM4_9ACTN</name>
<dbReference type="PROSITE" id="PS51186">
    <property type="entry name" value="GNAT"/>
    <property type="match status" value="1"/>
</dbReference>
<organism evidence="2 3">
    <name type="scientific">Catellatospora bangladeshensis</name>
    <dbReference type="NCBI Taxonomy" id="310355"/>
    <lineage>
        <taxon>Bacteria</taxon>
        <taxon>Bacillati</taxon>
        <taxon>Actinomycetota</taxon>
        <taxon>Actinomycetes</taxon>
        <taxon>Micromonosporales</taxon>
        <taxon>Micromonosporaceae</taxon>
        <taxon>Catellatospora</taxon>
    </lineage>
</organism>
<dbReference type="EMBL" id="BONF01000033">
    <property type="protein sequence ID" value="GIF84116.1"/>
    <property type="molecule type" value="Genomic_DNA"/>
</dbReference>
<sequence length="152" mass="16040">MAADAVELVRLRAVMLGSMHGRPPEPGAWQDEAVATLRERLGGPAATMAAYVVDAPDGPGLAACAVGTIDRRLGGPENPSGLTGYVFNVVTDAAYRRRGYSRACMTALLGWFAERGVPKVDLRASPDGEPLYLSLGFEPTTGPTLRLSAGRR</sequence>
<proteinExistence type="predicted"/>
<evidence type="ECO:0000313" key="2">
    <source>
        <dbReference type="EMBL" id="GIF84116.1"/>
    </source>
</evidence>
<dbReference type="InterPro" id="IPR000182">
    <property type="entry name" value="GNAT_dom"/>
</dbReference>
<dbReference type="Proteomes" id="UP000601223">
    <property type="component" value="Unassembled WGS sequence"/>
</dbReference>
<dbReference type="Pfam" id="PF00583">
    <property type="entry name" value="Acetyltransf_1"/>
    <property type="match status" value="1"/>
</dbReference>
<protein>
    <submittedName>
        <fullName evidence="2">N-acetyltransferase</fullName>
    </submittedName>
</protein>
<feature type="domain" description="N-acetyltransferase" evidence="1">
    <location>
        <begin position="19"/>
        <end position="152"/>
    </location>
</feature>
<dbReference type="Gene3D" id="3.40.630.30">
    <property type="match status" value="1"/>
</dbReference>
<evidence type="ECO:0000259" key="1">
    <source>
        <dbReference type="PROSITE" id="PS51186"/>
    </source>
</evidence>